<dbReference type="Proteomes" id="UP000596661">
    <property type="component" value="Chromosome 2"/>
</dbReference>
<feature type="domain" description="EF-hand" evidence="2">
    <location>
        <begin position="12"/>
        <end position="47"/>
    </location>
</feature>
<dbReference type="EMBL" id="UZAU01000105">
    <property type="status" value="NOT_ANNOTATED_CDS"/>
    <property type="molecule type" value="Genomic_DNA"/>
</dbReference>
<name>A0A803P0W0_CANSA</name>
<proteinExistence type="predicted"/>
<dbReference type="Gramene" id="evm.model.02.397">
    <property type="protein sequence ID" value="cds.evm.model.02.397"/>
    <property type="gene ID" value="evm.TU.02.397"/>
</dbReference>
<dbReference type="SUPFAM" id="SSF47473">
    <property type="entry name" value="EF-hand"/>
    <property type="match status" value="1"/>
</dbReference>
<keyword evidence="4" id="KW-1185">Reference proteome</keyword>
<dbReference type="InterPro" id="IPR002048">
    <property type="entry name" value="EF_hand_dom"/>
</dbReference>
<reference evidence="3" key="1">
    <citation type="submission" date="2018-11" db="EMBL/GenBank/DDBJ databases">
        <authorList>
            <person name="Grassa J C."/>
        </authorList>
    </citation>
    <scope>NUCLEOTIDE SEQUENCE [LARGE SCALE GENOMIC DNA]</scope>
</reference>
<reference evidence="3" key="2">
    <citation type="submission" date="2021-03" db="UniProtKB">
        <authorList>
            <consortium name="EnsemblPlants"/>
        </authorList>
    </citation>
    <scope>IDENTIFICATION</scope>
</reference>
<dbReference type="GO" id="GO:0005509">
    <property type="term" value="F:calcium ion binding"/>
    <property type="evidence" value="ECO:0007669"/>
    <property type="project" value="InterPro"/>
</dbReference>
<protein>
    <recommendedName>
        <fullName evidence="2">EF-hand domain-containing protein</fullName>
    </recommendedName>
</protein>
<evidence type="ECO:0000313" key="3">
    <source>
        <dbReference type="EnsemblPlants" id="cds.evm.model.02.397"/>
    </source>
</evidence>
<sequence length="103" mass="11880">MGFNFKVLTHPYDDKQLKGIFERYDANGDGRLSKEELKNAFKSFGCFAPGWRAFRARHFADKNGDGTKKKDLDAILQAMDLKWEQRAQSKMAELKLILDEHLA</sequence>
<accession>A0A803P0W0</accession>
<dbReference type="Pfam" id="PF13499">
    <property type="entry name" value="EF-hand_7"/>
    <property type="match status" value="1"/>
</dbReference>
<evidence type="ECO:0000259" key="2">
    <source>
        <dbReference type="PROSITE" id="PS50222"/>
    </source>
</evidence>
<evidence type="ECO:0000256" key="1">
    <source>
        <dbReference type="ARBA" id="ARBA00022837"/>
    </source>
</evidence>
<dbReference type="InterPro" id="IPR011992">
    <property type="entry name" value="EF-hand-dom_pair"/>
</dbReference>
<dbReference type="PROSITE" id="PS00018">
    <property type="entry name" value="EF_HAND_1"/>
    <property type="match status" value="1"/>
</dbReference>
<evidence type="ECO:0000313" key="4">
    <source>
        <dbReference type="Proteomes" id="UP000596661"/>
    </source>
</evidence>
<dbReference type="InterPro" id="IPR018247">
    <property type="entry name" value="EF_Hand_1_Ca_BS"/>
</dbReference>
<dbReference type="EnsemblPlants" id="evm.model.02.397">
    <property type="protein sequence ID" value="cds.evm.model.02.397"/>
    <property type="gene ID" value="evm.TU.02.397"/>
</dbReference>
<dbReference type="PROSITE" id="PS50222">
    <property type="entry name" value="EF_HAND_2"/>
    <property type="match status" value="1"/>
</dbReference>
<dbReference type="AlphaFoldDB" id="A0A803P0W0"/>
<dbReference type="SMART" id="SM00054">
    <property type="entry name" value="EFh"/>
    <property type="match status" value="1"/>
</dbReference>
<dbReference type="Gene3D" id="1.10.238.10">
    <property type="entry name" value="EF-hand"/>
    <property type="match status" value="1"/>
</dbReference>
<organism evidence="3 4">
    <name type="scientific">Cannabis sativa</name>
    <name type="common">Hemp</name>
    <name type="synonym">Marijuana</name>
    <dbReference type="NCBI Taxonomy" id="3483"/>
    <lineage>
        <taxon>Eukaryota</taxon>
        <taxon>Viridiplantae</taxon>
        <taxon>Streptophyta</taxon>
        <taxon>Embryophyta</taxon>
        <taxon>Tracheophyta</taxon>
        <taxon>Spermatophyta</taxon>
        <taxon>Magnoliopsida</taxon>
        <taxon>eudicotyledons</taxon>
        <taxon>Gunneridae</taxon>
        <taxon>Pentapetalae</taxon>
        <taxon>rosids</taxon>
        <taxon>fabids</taxon>
        <taxon>Rosales</taxon>
        <taxon>Cannabaceae</taxon>
        <taxon>Cannabis</taxon>
    </lineage>
</organism>
<keyword evidence="1" id="KW-0106">Calcium</keyword>